<accession>A0A8J2KLR9</accession>
<comment type="caution">
    <text evidence="2">The sequence shown here is derived from an EMBL/GenBank/DDBJ whole genome shotgun (WGS) entry which is preliminary data.</text>
</comment>
<dbReference type="EMBL" id="CAJVCH010391630">
    <property type="protein sequence ID" value="CAG7817335.1"/>
    <property type="molecule type" value="Genomic_DNA"/>
</dbReference>
<reference evidence="2" key="1">
    <citation type="submission" date="2021-06" db="EMBL/GenBank/DDBJ databases">
        <authorList>
            <person name="Hodson N. C."/>
            <person name="Mongue J. A."/>
            <person name="Jaron S. K."/>
        </authorList>
    </citation>
    <scope>NUCLEOTIDE SEQUENCE</scope>
</reference>
<feature type="non-terminal residue" evidence="2">
    <location>
        <position position="151"/>
    </location>
</feature>
<gene>
    <name evidence="2" type="ORF">AFUS01_LOCUS27908</name>
</gene>
<dbReference type="Proteomes" id="UP000708208">
    <property type="component" value="Unassembled WGS sequence"/>
</dbReference>
<evidence type="ECO:0000313" key="2">
    <source>
        <dbReference type="EMBL" id="CAG7817335.1"/>
    </source>
</evidence>
<feature type="non-terminal residue" evidence="2">
    <location>
        <position position="1"/>
    </location>
</feature>
<sequence length="151" mass="17176">IGTEEKCEYYRRQLYRRFTPSVKLQVDKSGAPCPKRFIDCESGLPKQPLPIELKLEVDPLSISFAYGYEYQNVDLCSNQLNDDQITSLQSNDSEYPTISNLYPRLANPLSGEISFTNEPDSIFSGEYTSGGSSRNIQHEHRNIDFPGLDEQ</sequence>
<name>A0A8J2KLR9_9HEXA</name>
<organism evidence="2 3">
    <name type="scientific">Allacma fusca</name>
    <dbReference type="NCBI Taxonomy" id="39272"/>
    <lineage>
        <taxon>Eukaryota</taxon>
        <taxon>Metazoa</taxon>
        <taxon>Ecdysozoa</taxon>
        <taxon>Arthropoda</taxon>
        <taxon>Hexapoda</taxon>
        <taxon>Collembola</taxon>
        <taxon>Symphypleona</taxon>
        <taxon>Sminthuridae</taxon>
        <taxon>Allacma</taxon>
    </lineage>
</organism>
<feature type="region of interest" description="Disordered" evidence="1">
    <location>
        <begin position="121"/>
        <end position="151"/>
    </location>
</feature>
<evidence type="ECO:0000313" key="3">
    <source>
        <dbReference type="Proteomes" id="UP000708208"/>
    </source>
</evidence>
<dbReference type="AlphaFoldDB" id="A0A8J2KLR9"/>
<proteinExistence type="predicted"/>
<keyword evidence="3" id="KW-1185">Reference proteome</keyword>
<protein>
    <submittedName>
        <fullName evidence="2">Uncharacterized protein</fullName>
    </submittedName>
</protein>
<feature type="compositionally biased region" description="Polar residues" evidence="1">
    <location>
        <begin position="126"/>
        <end position="135"/>
    </location>
</feature>
<evidence type="ECO:0000256" key="1">
    <source>
        <dbReference type="SAM" id="MobiDB-lite"/>
    </source>
</evidence>